<accession>A0ACC6PE60</accession>
<comment type="caution">
    <text evidence="1">The sequence shown here is derived from an EMBL/GenBank/DDBJ whole genome shotgun (WGS) entry which is preliminary data.</text>
</comment>
<protein>
    <submittedName>
        <fullName evidence="1">Glycosyl hydrolase 115 family protein</fullName>
    </submittedName>
</protein>
<keyword evidence="2" id="KW-1185">Reference proteome</keyword>
<sequence>MSETNPRKACVSGYVSTVSGTYTLASPSHIPVIYTDMNDYTGVVRAVDDLCQDLKAVTKQIPVNDYEQAEKVDIIIGTIGHSAGVDLLIAEGKLDVTDIEGKWEAFKLVLIENMLVIAGADKRGTIFGIYDLSEKIGVSPWYWWADVVPGYAESLYVTLDQPYVEYEPSVQYRGIFLNDEYALHNWAVDRGDEDYVEMYTRIYELLLRLKANFLWPAMHSYSPHFHKNPLNAQNADRYGIVMGSSHCEMLLKNNQSEYFEFERTWELANPDKRLYKAELSDAPKACAYVYIDAHPETGMPVSNKELIQAYWRDSVETYGGYENVYTLGMRGMHDAKWQPIGANSPQEKVALLEEIIDVQREILAEVLQQDLSQIPQLFIPYKEIQEIYDSGMRVPEDVSLMWTDDNYGYIRQLPTDHERERTGGAGIYYHLSYHGYPNSYIWLSTTPLALIREEMGKAYGNGARKVWVANVGDLKPAENQIEYFLNLAREVHTVYDRNLNEYMADKAARDFGFGATDAQEYAEIQLGFHQMAFAKKPEYFGADNFNFEGYGLTPQQFQEACAQKPKFVLADLFNYKEFGDEGQQYVDRYRRLVERSEKLYLQLDPKLQPAFYQLQLYPLRSSYHVACKYVYAVKSKLYFDQGRGTVANKYAERSDDFYYELVKDTKTYNALCSRKWNRIMDPYQTFFRSCGAVLPKLLETSKDTGHPELGAAAETLTFSRYTRQQKWIDIYNTGYAPLKWIAETNEDYLILSKVQGAVKNDERIRVGIDWDRAPQGICSSSIQIHHIHDGQIVKSIPISVSISNRSIDLSNHAYVEADGYISIRTDHYTKVTAYNEYVWRTESHLSRTGNSLKAYPDLAKSVETPHAANTSHADYLIYFESTGTFEVDIYRIPTLNERGAVRFAIGLNDKSPTIVHGTNAYTGQANPEDNWSKGVLENNETLTARILVSEKGYQTLRLYRMDSGVILDKIVIWTGERIPSYFGPPESYHSAYPNIL</sequence>
<keyword evidence="1" id="KW-0378">Hydrolase</keyword>
<evidence type="ECO:0000313" key="2">
    <source>
        <dbReference type="Proteomes" id="UP001380953"/>
    </source>
</evidence>
<dbReference type="EMBL" id="JBBKAR010000039">
    <property type="protein sequence ID" value="MEJ8305191.1"/>
    <property type="molecule type" value="Genomic_DNA"/>
</dbReference>
<proteinExistence type="predicted"/>
<gene>
    <name evidence="1" type="ORF">WKI47_14895</name>
</gene>
<organism evidence="1 2">
    <name type="scientific">Saccharibacillus sacchari</name>
    <dbReference type="NCBI Taxonomy" id="456493"/>
    <lineage>
        <taxon>Bacteria</taxon>
        <taxon>Bacillati</taxon>
        <taxon>Bacillota</taxon>
        <taxon>Bacilli</taxon>
        <taxon>Bacillales</taxon>
        <taxon>Paenibacillaceae</taxon>
        <taxon>Saccharibacillus</taxon>
    </lineage>
</organism>
<name>A0ACC6PE60_9BACL</name>
<reference evidence="1" key="1">
    <citation type="submission" date="2024-03" db="EMBL/GenBank/DDBJ databases">
        <title>Whole genome sequecning of epiphytes from Marcgravia umbellata leaves.</title>
        <authorList>
            <person name="Kumar G."/>
            <person name="Savka M.A."/>
        </authorList>
    </citation>
    <scope>NUCLEOTIDE SEQUENCE</scope>
    <source>
        <strain evidence="1">RIT_BL5</strain>
    </source>
</reference>
<dbReference type="Proteomes" id="UP001380953">
    <property type="component" value="Unassembled WGS sequence"/>
</dbReference>
<evidence type="ECO:0000313" key="1">
    <source>
        <dbReference type="EMBL" id="MEJ8305191.1"/>
    </source>
</evidence>